<dbReference type="GO" id="GO:0005634">
    <property type="term" value="C:nucleus"/>
    <property type="evidence" value="ECO:0007669"/>
    <property type="project" value="TreeGrafter"/>
</dbReference>
<dbReference type="Proteomes" id="UP000887566">
    <property type="component" value="Unplaced"/>
</dbReference>
<feature type="domain" description="MADF" evidence="1">
    <location>
        <begin position="10"/>
        <end position="99"/>
    </location>
</feature>
<dbReference type="GO" id="GO:0006357">
    <property type="term" value="P:regulation of transcription by RNA polymerase II"/>
    <property type="evidence" value="ECO:0007669"/>
    <property type="project" value="TreeGrafter"/>
</dbReference>
<name>A0A914WRN9_9BILA</name>
<dbReference type="InterPro" id="IPR006578">
    <property type="entry name" value="MADF-dom"/>
</dbReference>
<evidence type="ECO:0000259" key="1">
    <source>
        <dbReference type="PROSITE" id="PS51029"/>
    </source>
</evidence>
<dbReference type="PROSITE" id="PS51029">
    <property type="entry name" value="MADF"/>
    <property type="match status" value="1"/>
</dbReference>
<keyword evidence="2" id="KW-1185">Reference proteome</keyword>
<sequence length="296" mass="33556">MATSVEFTERLIEEVKIRPWLYNARNKKSKDWNYRLQSWTDVAKLLNFDGDATALSKRWKNLRDSYSAAKKRLMQDGGKMDEPTWTYFDAMTWLDPFLQERKGKRLSRGIRKGTPNSMNPNVLVDVHDKPATSSTSEMDISSNDWLNVKMEADGNNEQTEMVLVQGETSADNVSPSSSGYSLWDSSQTAQISSAISPTEVLSFASHSGKAATAIILPNQQLATASPILHPRPRINSKYRRLASGNGRRVVSRHENEIELIRLKVRGQKLLNYKTALEIMKLEQELEINPSQLHLCE</sequence>
<reference evidence="3" key="1">
    <citation type="submission" date="2022-11" db="UniProtKB">
        <authorList>
            <consortium name="WormBaseParasite"/>
        </authorList>
    </citation>
    <scope>IDENTIFICATION</scope>
</reference>
<dbReference type="SMART" id="SM00595">
    <property type="entry name" value="MADF"/>
    <property type="match status" value="1"/>
</dbReference>
<dbReference type="WBParaSite" id="PSAMB.scaffold4896size13211.g25454.t1">
    <property type="protein sequence ID" value="PSAMB.scaffold4896size13211.g25454.t1"/>
    <property type="gene ID" value="PSAMB.scaffold4896size13211.g25454"/>
</dbReference>
<proteinExistence type="predicted"/>
<dbReference type="GO" id="GO:0005667">
    <property type="term" value="C:transcription regulator complex"/>
    <property type="evidence" value="ECO:0007669"/>
    <property type="project" value="TreeGrafter"/>
</dbReference>
<evidence type="ECO:0000313" key="2">
    <source>
        <dbReference type="Proteomes" id="UP000887566"/>
    </source>
</evidence>
<dbReference type="AlphaFoldDB" id="A0A914WRN9"/>
<dbReference type="PANTHER" id="PTHR12243:SF67">
    <property type="entry name" value="COREPRESSOR OF PANGOLIN, ISOFORM A-RELATED"/>
    <property type="match status" value="1"/>
</dbReference>
<accession>A0A914WRN9</accession>
<protein>
    <submittedName>
        <fullName evidence="3">MADF domain-containing protein</fullName>
    </submittedName>
</protein>
<evidence type="ECO:0000313" key="3">
    <source>
        <dbReference type="WBParaSite" id="PSAMB.scaffold4896size13211.g25454.t1"/>
    </source>
</evidence>
<organism evidence="2 3">
    <name type="scientific">Plectus sambesii</name>
    <dbReference type="NCBI Taxonomy" id="2011161"/>
    <lineage>
        <taxon>Eukaryota</taxon>
        <taxon>Metazoa</taxon>
        <taxon>Ecdysozoa</taxon>
        <taxon>Nematoda</taxon>
        <taxon>Chromadorea</taxon>
        <taxon>Plectida</taxon>
        <taxon>Plectina</taxon>
        <taxon>Plectoidea</taxon>
        <taxon>Plectidae</taxon>
        <taxon>Plectus</taxon>
    </lineage>
</organism>
<dbReference type="PANTHER" id="PTHR12243">
    <property type="entry name" value="MADF DOMAIN TRANSCRIPTION FACTOR"/>
    <property type="match status" value="1"/>
</dbReference>
<dbReference type="Pfam" id="PF10545">
    <property type="entry name" value="MADF_DNA_bdg"/>
    <property type="match status" value="1"/>
</dbReference>
<dbReference type="InterPro" id="IPR039353">
    <property type="entry name" value="TF_Adf1"/>
</dbReference>